<evidence type="ECO:0000256" key="3">
    <source>
        <dbReference type="ARBA" id="ARBA00022679"/>
    </source>
</evidence>
<proteinExistence type="inferred from homology"/>
<dbReference type="Gene3D" id="3.40.640.10">
    <property type="entry name" value="Type I PLP-dependent aspartate aminotransferase-like (Major domain)"/>
    <property type="match status" value="1"/>
</dbReference>
<dbReference type="SUPFAM" id="SSF56784">
    <property type="entry name" value="HAD-like"/>
    <property type="match status" value="1"/>
</dbReference>
<dbReference type="InterPro" id="IPR015421">
    <property type="entry name" value="PyrdxlP-dep_Trfase_major"/>
</dbReference>
<dbReference type="Pfam" id="PF01041">
    <property type="entry name" value="DegT_DnrJ_EryC1"/>
    <property type="match status" value="1"/>
</dbReference>
<dbReference type="AlphaFoldDB" id="A0A927H7V5"/>
<dbReference type="SFLD" id="SFLDG01129">
    <property type="entry name" value="C1.5:_HAD__Beta-PGM__Phosphata"/>
    <property type="match status" value="1"/>
</dbReference>
<dbReference type="Gene3D" id="3.40.50.1000">
    <property type="entry name" value="HAD superfamily/HAD-like"/>
    <property type="match status" value="1"/>
</dbReference>
<dbReference type="GO" id="GO:0030170">
    <property type="term" value="F:pyridoxal phosphate binding"/>
    <property type="evidence" value="ECO:0007669"/>
    <property type="project" value="TreeGrafter"/>
</dbReference>
<evidence type="ECO:0000256" key="2">
    <source>
        <dbReference type="ARBA" id="ARBA00022576"/>
    </source>
</evidence>
<dbReference type="InterPro" id="IPR015422">
    <property type="entry name" value="PyrdxlP-dep_Trfase_small"/>
</dbReference>
<reference evidence="7" key="1">
    <citation type="submission" date="2020-09" db="EMBL/GenBank/DDBJ databases">
        <title>A novel bacterium of genus Paenibacillus, isolated from South China Sea.</title>
        <authorList>
            <person name="Huang H."/>
            <person name="Mo K."/>
            <person name="Hu Y."/>
        </authorList>
    </citation>
    <scope>NUCLEOTIDE SEQUENCE</scope>
    <source>
        <strain evidence="7">IB182493</strain>
    </source>
</reference>
<dbReference type="InterPro" id="IPR006439">
    <property type="entry name" value="HAD-SF_hydro_IA"/>
</dbReference>
<name>A0A927H7V5_9BACL</name>
<keyword evidence="3" id="KW-0808">Transferase</keyword>
<dbReference type="Gene3D" id="1.10.150.520">
    <property type="match status" value="1"/>
</dbReference>
<comment type="cofactor">
    <cofactor evidence="1">
        <name>pyridoxal 5'-phosphate</name>
        <dbReference type="ChEBI" id="CHEBI:597326"/>
    </cofactor>
</comment>
<dbReference type="InterPro" id="IPR023214">
    <property type="entry name" value="HAD_sf"/>
</dbReference>
<dbReference type="Proteomes" id="UP000632125">
    <property type="component" value="Unassembled WGS sequence"/>
</dbReference>
<protein>
    <submittedName>
        <fullName evidence="7">Aminotransferase class I/II-fold pyridoxal phosphate-dependent enzyme</fullName>
    </submittedName>
</protein>
<sequence length="633" mass="69701">MAIEAIKAIVFDLDDTLYDEREYVMSGFRAVGRHVSERYGEEGFAAVAETLFREGERRHIFNQALERLGIGCDEHTIIELVDRYRAHLPDIRLLDDARWALDRLAPHARRGLLSDGYHIAQRQKLTALNLLDRFDAIVLSDAFGRENWKPSPLVYEEVSRRLRLPPEACLYVGDNASKDFVTANRLGWTTVHVQRERGVYAGVQAAPGYEAQYRIRDLRCLAGLAVCTHLFMKEGEHRFMGVESPFIYLSPPHMSGEEQFYINEAFASNWVAPLGPHVDAFEKEVAAYAGVKDAVAVSSGTAAIHLALRLLDIKAGDRVFCSSLTFVASANPILYEGAEPVFIDSEPDTWNMSPQALKAALEEAEREGTLPKAVIVVHLYGQSAKMDEIASLCGRYQIPIVEDAAESLGSTYKGAASGSIGKFGIFSFNGNKIITTSGGGMLLSDDVESLVRARFLATQARDNAPYYQHSVAGHNYRMSNLLAGVGRAQLAVLDERVAARRAVFARYRAALSDLPGVRFMPELANTLSNRWLTALTLDTASGVTVRRLLEALAGERIEARHVWKPLHLQPLFAGKRFYPHEEGAAVSERLFAAGLCLPSGSNLAEADQARVIACIKSVFDNARAGSMPLGTSV</sequence>
<dbReference type="SFLD" id="SFLDS00003">
    <property type="entry name" value="Haloacid_Dehalogenase"/>
    <property type="match status" value="1"/>
</dbReference>
<dbReference type="SUPFAM" id="SSF53383">
    <property type="entry name" value="PLP-dependent transferases"/>
    <property type="match status" value="1"/>
</dbReference>
<evidence type="ECO:0000256" key="6">
    <source>
        <dbReference type="RuleBase" id="RU004508"/>
    </source>
</evidence>
<dbReference type="CDD" id="cd00616">
    <property type="entry name" value="AHBA_syn"/>
    <property type="match status" value="1"/>
</dbReference>
<dbReference type="EMBL" id="JACXIY010000040">
    <property type="protein sequence ID" value="MBD2872041.1"/>
    <property type="molecule type" value="Genomic_DNA"/>
</dbReference>
<comment type="similarity">
    <text evidence="5 6">Belongs to the DegT/DnrJ/EryC1 family.</text>
</comment>
<dbReference type="FunFam" id="3.40.640.10:FF:000090">
    <property type="entry name" value="Pyridoxal phosphate-dependent aminotransferase"/>
    <property type="match status" value="1"/>
</dbReference>
<evidence type="ECO:0000256" key="1">
    <source>
        <dbReference type="ARBA" id="ARBA00001933"/>
    </source>
</evidence>
<evidence type="ECO:0000313" key="8">
    <source>
        <dbReference type="Proteomes" id="UP000632125"/>
    </source>
</evidence>
<organism evidence="7 8">
    <name type="scientific">Paenibacillus arenilitoris</name>
    <dbReference type="NCBI Taxonomy" id="2772299"/>
    <lineage>
        <taxon>Bacteria</taxon>
        <taxon>Bacillati</taxon>
        <taxon>Bacillota</taxon>
        <taxon>Bacilli</taxon>
        <taxon>Bacillales</taxon>
        <taxon>Paenibacillaceae</taxon>
        <taxon>Paenibacillus</taxon>
    </lineage>
</organism>
<comment type="caution">
    <text evidence="7">The sequence shown here is derived from an EMBL/GenBank/DDBJ whole genome shotgun (WGS) entry which is preliminary data.</text>
</comment>
<gene>
    <name evidence="7" type="ORF">IDH41_26015</name>
</gene>
<dbReference type="PANTHER" id="PTHR30244">
    <property type="entry name" value="TRANSAMINASE"/>
    <property type="match status" value="1"/>
</dbReference>
<dbReference type="InterPro" id="IPR036412">
    <property type="entry name" value="HAD-like_sf"/>
</dbReference>
<keyword evidence="8" id="KW-1185">Reference proteome</keyword>
<dbReference type="GO" id="GO:0008483">
    <property type="term" value="F:transaminase activity"/>
    <property type="evidence" value="ECO:0007669"/>
    <property type="project" value="UniProtKB-KW"/>
</dbReference>
<keyword evidence="2 7" id="KW-0032">Aminotransferase</keyword>
<dbReference type="Gene3D" id="3.90.1150.10">
    <property type="entry name" value="Aspartate Aminotransferase, domain 1"/>
    <property type="match status" value="1"/>
</dbReference>
<accession>A0A927H7V5</accession>
<dbReference type="PANTHER" id="PTHR30244:SF34">
    <property type="entry name" value="DTDP-4-AMINO-4,6-DIDEOXYGALACTOSE TRANSAMINASE"/>
    <property type="match status" value="1"/>
</dbReference>
<keyword evidence="4 6" id="KW-0663">Pyridoxal phosphate</keyword>
<evidence type="ECO:0000256" key="4">
    <source>
        <dbReference type="ARBA" id="ARBA00022898"/>
    </source>
</evidence>
<dbReference type="Pfam" id="PF13419">
    <property type="entry name" value="HAD_2"/>
    <property type="match status" value="1"/>
</dbReference>
<dbReference type="NCBIfam" id="TIGR01549">
    <property type="entry name" value="HAD-SF-IA-v1"/>
    <property type="match status" value="1"/>
</dbReference>
<dbReference type="InterPro" id="IPR000653">
    <property type="entry name" value="DegT/StrS_aminotransferase"/>
</dbReference>
<dbReference type="InterPro" id="IPR041492">
    <property type="entry name" value="HAD_2"/>
</dbReference>
<dbReference type="InterPro" id="IPR015424">
    <property type="entry name" value="PyrdxlP-dep_Trfase"/>
</dbReference>
<evidence type="ECO:0000313" key="7">
    <source>
        <dbReference type="EMBL" id="MBD2872041.1"/>
    </source>
</evidence>
<evidence type="ECO:0000256" key="5">
    <source>
        <dbReference type="ARBA" id="ARBA00037999"/>
    </source>
</evidence>
<dbReference type="GO" id="GO:0000271">
    <property type="term" value="P:polysaccharide biosynthetic process"/>
    <property type="evidence" value="ECO:0007669"/>
    <property type="project" value="TreeGrafter"/>
</dbReference>